<dbReference type="Pfam" id="PF02416">
    <property type="entry name" value="TatA_B_E"/>
    <property type="match status" value="1"/>
</dbReference>
<dbReference type="EMBL" id="CADCVI010000207">
    <property type="protein sequence ID" value="CAA9486049.1"/>
    <property type="molecule type" value="Genomic_DNA"/>
</dbReference>
<keyword evidence="3 9" id="KW-1003">Cell membrane</keyword>
<comment type="subcellular location">
    <subcellularLocation>
        <location evidence="1 9">Cell membrane</location>
        <topology evidence="1 9">Single-pass membrane protein</topology>
    </subcellularLocation>
</comment>
<feature type="region of interest" description="Disordered" evidence="10">
    <location>
        <begin position="48"/>
        <end position="103"/>
    </location>
</feature>
<dbReference type="GO" id="GO:0008320">
    <property type="term" value="F:protein transmembrane transporter activity"/>
    <property type="evidence" value="ECO:0007669"/>
    <property type="project" value="UniProtKB-UniRule"/>
</dbReference>
<comment type="function">
    <text evidence="9">Part of the twin-arginine translocation (Tat) system that transports large folded proteins containing a characteristic twin-arginine motif in their signal peptide across membranes. TatA could form the protein-conducting channel of the Tat system.</text>
</comment>
<keyword evidence="4 9" id="KW-0812">Transmembrane</keyword>
<organism evidence="11">
    <name type="scientific">uncultured Rubrobacteraceae bacterium</name>
    <dbReference type="NCBI Taxonomy" id="349277"/>
    <lineage>
        <taxon>Bacteria</taxon>
        <taxon>Bacillati</taxon>
        <taxon>Actinomycetota</taxon>
        <taxon>Rubrobacteria</taxon>
        <taxon>Rubrobacterales</taxon>
        <taxon>Rubrobacteraceae</taxon>
        <taxon>environmental samples</taxon>
    </lineage>
</organism>
<accession>A0A6J4RZT6</accession>
<feature type="compositionally biased region" description="Basic and acidic residues" evidence="10">
    <location>
        <begin position="77"/>
        <end position="103"/>
    </location>
</feature>
<proteinExistence type="inferred from homology"/>
<dbReference type="GO" id="GO:0033281">
    <property type="term" value="C:TAT protein transport complex"/>
    <property type="evidence" value="ECO:0007669"/>
    <property type="project" value="UniProtKB-UniRule"/>
</dbReference>
<dbReference type="Gene3D" id="1.20.5.3310">
    <property type="match status" value="1"/>
</dbReference>
<evidence type="ECO:0000256" key="6">
    <source>
        <dbReference type="ARBA" id="ARBA00022989"/>
    </source>
</evidence>
<feature type="transmembrane region" description="Helical" evidence="9">
    <location>
        <begin position="6"/>
        <end position="28"/>
    </location>
</feature>
<comment type="subunit">
    <text evidence="9">The Tat system comprises two distinct complexes: a TatABC complex, containing multiple copies of TatA, TatB and TatC subunits, and a separate TatA complex, containing only TatA subunits. Substrates initially bind to the TatABC complex, which probably triggers association of the separate TatA complex to form the active translocon.</text>
</comment>
<dbReference type="InterPro" id="IPR003369">
    <property type="entry name" value="TatA/B/E"/>
</dbReference>
<dbReference type="InterPro" id="IPR006312">
    <property type="entry name" value="TatA/E"/>
</dbReference>
<protein>
    <recommendedName>
        <fullName evidence="9">Sec-independent protein translocase protein TatA</fullName>
    </recommendedName>
</protein>
<dbReference type="AlphaFoldDB" id="A0A6J4RZT6"/>
<evidence type="ECO:0000256" key="5">
    <source>
        <dbReference type="ARBA" id="ARBA00022927"/>
    </source>
</evidence>
<keyword evidence="5 9" id="KW-0653">Protein transport</keyword>
<evidence type="ECO:0000256" key="8">
    <source>
        <dbReference type="ARBA" id="ARBA00023136"/>
    </source>
</evidence>
<evidence type="ECO:0000256" key="1">
    <source>
        <dbReference type="ARBA" id="ARBA00004162"/>
    </source>
</evidence>
<dbReference type="HAMAP" id="MF_00236">
    <property type="entry name" value="TatA_E"/>
    <property type="match status" value="1"/>
</dbReference>
<evidence type="ECO:0000313" key="11">
    <source>
        <dbReference type="EMBL" id="CAA9486049.1"/>
    </source>
</evidence>
<gene>
    <name evidence="9" type="primary">tatA</name>
    <name evidence="11" type="ORF">AVDCRST_MAG25-3092</name>
</gene>
<keyword evidence="8 9" id="KW-0472">Membrane</keyword>
<evidence type="ECO:0000256" key="9">
    <source>
        <dbReference type="HAMAP-Rule" id="MF_00236"/>
    </source>
</evidence>
<keyword evidence="7 9" id="KW-0811">Translocation</keyword>
<feature type="compositionally biased region" description="Basic and acidic residues" evidence="10">
    <location>
        <begin position="48"/>
        <end position="67"/>
    </location>
</feature>
<evidence type="ECO:0000256" key="4">
    <source>
        <dbReference type="ARBA" id="ARBA00022692"/>
    </source>
</evidence>
<evidence type="ECO:0000256" key="10">
    <source>
        <dbReference type="SAM" id="MobiDB-lite"/>
    </source>
</evidence>
<dbReference type="PANTHER" id="PTHR42982:SF1">
    <property type="entry name" value="SEC-INDEPENDENT PROTEIN TRANSLOCASE PROTEIN TATA"/>
    <property type="match status" value="1"/>
</dbReference>
<keyword evidence="2 9" id="KW-0813">Transport</keyword>
<evidence type="ECO:0000256" key="2">
    <source>
        <dbReference type="ARBA" id="ARBA00022448"/>
    </source>
</evidence>
<reference evidence="11" key="1">
    <citation type="submission" date="2020-02" db="EMBL/GenBank/DDBJ databases">
        <authorList>
            <person name="Meier V. D."/>
        </authorList>
    </citation>
    <scope>NUCLEOTIDE SEQUENCE</scope>
    <source>
        <strain evidence="11">AVDCRST_MAG25</strain>
    </source>
</reference>
<evidence type="ECO:0000256" key="7">
    <source>
        <dbReference type="ARBA" id="ARBA00023010"/>
    </source>
</evidence>
<sequence length="103" mass="10890">MNPALIPVLGSVGPTELIIILTIVLLLFGAKKIPELAKGLGTGVREFKRGTSGAAEKDEVRSTDKNEAIVGGGDDEPSPHDSREDGADLAAERAAKRTEQQQR</sequence>
<dbReference type="NCBIfam" id="TIGR01411">
    <property type="entry name" value="tatAE"/>
    <property type="match status" value="1"/>
</dbReference>
<dbReference type="GO" id="GO:0043953">
    <property type="term" value="P:protein transport by the Tat complex"/>
    <property type="evidence" value="ECO:0007669"/>
    <property type="project" value="UniProtKB-UniRule"/>
</dbReference>
<keyword evidence="6 9" id="KW-1133">Transmembrane helix</keyword>
<dbReference type="PANTHER" id="PTHR42982">
    <property type="entry name" value="SEC-INDEPENDENT PROTEIN TRANSLOCASE PROTEIN TATA"/>
    <property type="match status" value="1"/>
</dbReference>
<comment type="similarity">
    <text evidence="9">Belongs to the TatA/E family.</text>
</comment>
<name>A0A6J4RZT6_9ACTN</name>
<evidence type="ECO:0000256" key="3">
    <source>
        <dbReference type="ARBA" id="ARBA00022475"/>
    </source>
</evidence>